<keyword evidence="2" id="KW-1133">Transmembrane helix</keyword>
<feature type="domain" description="YdbS-like PH" evidence="3">
    <location>
        <begin position="88"/>
        <end position="164"/>
    </location>
</feature>
<feature type="transmembrane region" description="Helical" evidence="2">
    <location>
        <begin position="63"/>
        <end position="88"/>
    </location>
</feature>
<gene>
    <name evidence="4" type="ORF">AQZ59_00777</name>
</gene>
<organism evidence="4 5">
    <name type="scientific">Trueperella bernardiae</name>
    <dbReference type="NCBI Taxonomy" id="59561"/>
    <lineage>
        <taxon>Bacteria</taxon>
        <taxon>Bacillati</taxon>
        <taxon>Actinomycetota</taxon>
        <taxon>Actinomycetes</taxon>
        <taxon>Actinomycetales</taxon>
        <taxon>Actinomycetaceae</taxon>
        <taxon>Trueperella</taxon>
    </lineage>
</organism>
<dbReference type="AlphaFoldDB" id="A0A0W1KKT7"/>
<dbReference type="PIRSF" id="PIRSF026631">
    <property type="entry name" value="UCP026631"/>
    <property type="match status" value="1"/>
</dbReference>
<accession>A0A0W1KKT7</accession>
<dbReference type="InterPro" id="IPR005182">
    <property type="entry name" value="YdbS-like_PH"/>
</dbReference>
<dbReference type="Proteomes" id="UP000054404">
    <property type="component" value="Unassembled WGS sequence"/>
</dbReference>
<reference evidence="4 5" key="1">
    <citation type="submission" date="2015-11" db="EMBL/GenBank/DDBJ databases">
        <title>Draft Genome Sequence of the Type Strain Trueperella bernardiae LCDC 89-0504T, Isolated from Blood Culture.</title>
        <authorList>
            <person name="Bernier A.-M."/>
            <person name="Bernard K."/>
        </authorList>
    </citation>
    <scope>NUCLEOTIDE SEQUENCE [LARGE SCALE GENOMIC DNA]</scope>
    <source>
        <strain evidence="4 5">LCDC 89-0504</strain>
    </source>
</reference>
<evidence type="ECO:0000256" key="1">
    <source>
        <dbReference type="SAM" id="MobiDB-lite"/>
    </source>
</evidence>
<feature type="transmembrane region" description="Helical" evidence="2">
    <location>
        <begin position="290"/>
        <end position="311"/>
    </location>
</feature>
<comment type="caution">
    <text evidence="4">The sequence shown here is derived from an EMBL/GenBank/DDBJ whole genome shotgun (WGS) entry which is preliminary data.</text>
</comment>
<feature type="domain" description="YdbS-like PH" evidence="3">
    <location>
        <begin position="467"/>
        <end position="538"/>
    </location>
</feature>
<evidence type="ECO:0000256" key="2">
    <source>
        <dbReference type="SAM" id="Phobius"/>
    </source>
</evidence>
<dbReference type="InterPro" id="IPR014529">
    <property type="entry name" value="UCP026631"/>
</dbReference>
<evidence type="ECO:0000313" key="5">
    <source>
        <dbReference type="Proteomes" id="UP000054404"/>
    </source>
</evidence>
<feature type="compositionally biased region" description="Low complexity" evidence="1">
    <location>
        <begin position="248"/>
        <end position="258"/>
    </location>
</feature>
<evidence type="ECO:0000313" key="4">
    <source>
        <dbReference type="EMBL" id="KTF04256.1"/>
    </source>
</evidence>
<evidence type="ECO:0000259" key="3">
    <source>
        <dbReference type="Pfam" id="PF03703"/>
    </source>
</evidence>
<keyword evidence="2" id="KW-0812">Transmembrane</keyword>
<name>A0A0W1KKT7_9ACTO</name>
<dbReference type="OrthoDB" id="3190163at2"/>
<dbReference type="EMBL" id="LNIZ01000003">
    <property type="protein sequence ID" value="KTF04256.1"/>
    <property type="molecule type" value="Genomic_DNA"/>
</dbReference>
<feature type="region of interest" description="Disordered" evidence="1">
    <location>
        <begin position="190"/>
        <end position="258"/>
    </location>
</feature>
<keyword evidence="2" id="KW-0472">Membrane</keyword>
<feature type="compositionally biased region" description="Low complexity" evidence="1">
    <location>
        <begin position="190"/>
        <end position="233"/>
    </location>
</feature>
<dbReference type="PANTHER" id="PTHR34473">
    <property type="entry name" value="UPF0699 TRANSMEMBRANE PROTEIN YDBS"/>
    <property type="match status" value="1"/>
</dbReference>
<dbReference type="STRING" id="59561.AQZ59_00777"/>
<feature type="transmembrane region" description="Helical" evidence="2">
    <location>
        <begin position="25"/>
        <end position="43"/>
    </location>
</feature>
<dbReference type="Pfam" id="PF03703">
    <property type="entry name" value="bPH_2"/>
    <property type="match status" value="2"/>
</dbReference>
<keyword evidence="5" id="KW-1185">Reference proteome</keyword>
<sequence length="568" mass="60875">MSDKRTLGESVPEGAWRKFHKVTPLANGGVLWVALAIFLYNILQSLLEDGVDELRDAASHITLMWILIAAGALVLLTIVVVVCSWVVWRFASFAVVDSGIHHRSGVLIKRHKHMRWDRVQSVEVEQKIFGRIFGFGSVKVESAGSDEGITLGLLTMADCAALRKEVLQGLANARAGRPIGLANEAVAPASTAPAATPGSVLGGQPDAGQPGAANQTGATDHAAGATGATGVVGPDHAGLPGQPDAGQPGETGQPAATGAAPAIPIFDPDDTELDQLIFEMPTSRLIASRLLSPTFLSVLTVTLAMLVGSIWLGETLMAVIFLVVGSAYTFVKSSLGQYGTKVYLSANGLRVRGGLTTLTTRSIPPARLHAIELHRPMLWRWKDWWEVTATLAGAATLDTSGDTPGSEIIIPAGSREEALRVLWTMLPDAGTADDAGLIRDALDGSGTGRHFLSSPDQAKWFDPITYKSRGVCLTPKVAVFRRGRFGRWVMFVWQDHTQSVKMKQGPIQRRLGLGEIELDLVSFASATHKNMAVSDVERMVWVENELSAQARHVGVSESIDTWRERVGV</sequence>
<dbReference type="PANTHER" id="PTHR34473:SF2">
    <property type="entry name" value="UPF0699 TRANSMEMBRANE PROTEIN YDBT"/>
    <property type="match status" value="1"/>
</dbReference>
<proteinExistence type="predicted"/>
<protein>
    <submittedName>
        <fullName evidence="4">Bacterial membrane flanked domain protein</fullName>
    </submittedName>
</protein>
<dbReference type="PATRIC" id="fig|59561.3.peg.769"/>
<dbReference type="RefSeq" id="WP_062613308.1">
    <property type="nucleotide sequence ID" value="NZ_LNIZ01000003.1"/>
</dbReference>